<feature type="compositionally biased region" description="Polar residues" evidence="1">
    <location>
        <begin position="893"/>
        <end position="903"/>
    </location>
</feature>
<evidence type="ECO:0000256" key="1">
    <source>
        <dbReference type="SAM" id="MobiDB-lite"/>
    </source>
</evidence>
<dbReference type="EMBL" id="JAPEVG010000146">
    <property type="protein sequence ID" value="KAJ8481066.1"/>
    <property type="molecule type" value="Genomic_DNA"/>
</dbReference>
<reference evidence="3" key="1">
    <citation type="submission" date="2022-11" db="EMBL/GenBank/DDBJ databases">
        <title>Genome Sequence of Cubamyces cubensis.</title>
        <authorList>
            <person name="Buettner E."/>
        </authorList>
    </citation>
    <scope>NUCLEOTIDE SEQUENCE</scope>
    <source>
        <strain evidence="3">MPL-01</strain>
    </source>
</reference>
<evidence type="ECO:0000313" key="4">
    <source>
        <dbReference type="Proteomes" id="UP001215151"/>
    </source>
</evidence>
<sequence>MRRYVEVDGRKIVFEDKSDDGSRFTTTGKTRVCYTSVGFDLTLSDSVSDLLKTVYEVLEVHRAMAAKRQSLHRDMSIFNIIMYPLLEPFDKFCIGSSHTVTDDGMHETRQLGGRKARCLTIDLENATKLPGKPANTTELCNTVGTPAYTARAVSGGMLWCNRTSLDYELTMPLLYGDARALYIDTYGEQRYNRYNDTNETIHGGKRPQYKTKDELIDMAYGQPFYHRLEYDAESIFWVMYSTLLRVVPYGFRETHISKKSLIKDWERFRVHTIPDELNGLEDSRTELIERNLLLLKKAFPDVMAPVAELLSQIASHVRPSYALMDGPPIYEDHLHEAMQRLILQYLVNNLDNPIPLTPYKLRTLTIKDAVTVHCGTHTGSTQGFMKPRRTSSPIPTDEEAEMDSNALATAPFSHTVTIFSIRRGGRPPMIVKEYYLDDSRHPEFDVVDSEVHSRISGKGFVPPAIIKECSLGGGVLHPRWHSGQSNPLSKFHSQDSTSSPERAVNAGTAQRDGEATEPRNASKLRPKIRPKRLSVLTGTNVNLEYAKSVNDLLKAAYDAIEVHRAVARRHRQPRHRDMSSSNILMYPATSDCDERFRCVPFQPRKEQVLTEEPLPNNKRWNSGVLVVDLDYLARPDITEDTLETLEKMQYRMSTSTSHIARAMIVSAEMPASLHCLRYKRMPALSAKARSLYVKAHGEERYIQYCDDLDGNTRHGGTITLAAIDSDVDDLIKLANNTVFCHRLRYDAESVFWVLYSILLRVLPTRAVETASTASMLKNNWQYFMSHTIPVVDNAVEYRDNRILLFTGGKQAFKSAFLPKMQDVADLLYEMAKHVLPLYALMAKPPPHEDHLHEALQRLILEYLVAHEDDPIPLTPGVLRTTAEDDARKGGTYGSESNTGTQPNIKKCTLDESQGTHWQFSRKSGGLTLTRHRDDDPLTL</sequence>
<dbReference type="Pfam" id="PF17667">
    <property type="entry name" value="Pkinase_fungal"/>
    <property type="match status" value="2"/>
</dbReference>
<feature type="domain" description="Fungal-type protein kinase" evidence="2">
    <location>
        <begin position="23"/>
        <end position="240"/>
    </location>
</feature>
<dbReference type="AlphaFoldDB" id="A0AAD7TSE7"/>
<dbReference type="Proteomes" id="UP001215151">
    <property type="component" value="Unassembled WGS sequence"/>
</dbReference>
<name>A0AAD7TSE7_9APHY</name>
<keyword evidence="4" id="KW-1185">Reference proteome</keyword>
<evidence type="ECO:0000259" key="2">
    <source>
        <dbReference type="Pfam" id="PF17667"/>
    </source>
</evidence>
<dbReference type="InterPro" id="IPR040976">
    <property type="entry name" value="Pkinase_fungal"/>
</dbReference>
<gene>
    <name evidence="3" type="ORF">ONZ51_g6242</name>
</gene>
<organism evidence="3 4">
    <name type="scientific">Trametes cubensis</name>
    <dbReference type="NCBI Taxonomy" id="1111947"/>
    <lineage>
        <taxon>Eukaryota</taxon>
        <taxon>Fungi</taxon>
        <taxon>Dikarya</taxon>
        <taxon>Basidiomycota</taxon>
        <taxon>Agaricomycotina</taxon>
        <taxon>Agaricomycetes</taxon>
        <taxon>Polyporales</taxon>
        <taxon>Polyporaceae</taxon>
        <taxon>Trametes</taxon>
    </lineage>
</organism>
<feature type="domain" description="Fungal-type protein kinase" evidence="2">
    <location>
        <begin position="510"/>
        <end position="597"/>
    </location>
</feature>
<feature type="region of interest" description="Disordered" evidence="1">
    <location>
        <begin position="885"/>
        <end position="904"/>
    </location>
</feature>
<evidence type="ECO:0000313" key="3">
    <source>
        <dbReference type="EMBL" id="KAJ8481066.1"/>
    </source>
</evidence>
<accession>A0AAD7TSE7</accession>
<protein>
    <recommendedName>
        <fullName evidence="2">Fungal-type protein kinase domain-containing protein</fullName>
    </recommendedName>
</protein>
<comment type="caution">
    <text evidence="3">The sequence shown here is derived from an EMBL/GenBank/DDBJ whole genome shotgun (WGS) entry which is preliminary data.</text>
</comment>
<proteinExistence type="predicted"/>
<feature type="region of interest" description="Disordered" evidence="1">
    <location>
        <begin position="477"/>
        <end position="527"/>
    </location>
</feature>